<dbReference type="Pfam" id="PF13517">
    <property type="entry name" value="FG-GAP_3"/>
    <property type="match status" value="1"/>
</dbReference>
<accession>A0ABV6YLX4</accession>
<evidence type="ECO:0000256" key="3">
    <source>
        <dbReference type="ARBA" id="ARBA00022729"/>
    </source>
</evidence>
<dbReference type="SUPFAM" id="SSF49265">
    <property type="entry name" value="Fibronectin type III"/>
    <property type="match status" value="1"/>
</dbReference>
<comment type="subcellular location">
    <subcellularLocation>
        <location evidence="1">Membrane</location>
        <topology evidence="1">Single-pass membrane protein</topology>
    </subcellularLocation>
</comment>
<dbReference type="InterPro" id="IPR045232">
    <property type="entry name" value="FAM234"/>
</dbReference>
<dbReference type="InterPro" id="IPR036116">
    <property type="entry name" value="FN3_sf"/>
</dbReference>
<evidence type="ECO:0000313" key="7">
    <source>
        <dbReference type="EMBL" id="MFC1573329.1"/>
    </source>
</evidence>
<dbReference type="SMART" id="SM00060">
    <property type="entry name" value="FN3"/>
    <property type="match status" value="1"/>
</dbReference>
<comment type="caution">
    <text evidence="7">The sequence shown here is derived from an EMBL/GenBank/DDBJ whole genome shotgun (WGS) entry which is preliminary data.</text>
</comment>
<dbReference type="Gene3D" id="2.60.40.4070">
    <property type="match status" value="1"/>
</dbReference>
<dbReference type="CDD" id="cd00063">
    <property type="entry name" value="FN3"/>
    <property type="match status" value="1"/>
</dbReference>
<dbReference type="Pfam" id="PF13860">
    <property type="entry name" value="FlgD_ig"/>
    <property type="match status" value="1"/>
</dbReference>
<evidence type="ECO:0000256" key="1">
    <source>
        <dbReference type="ARBA" id="ARBA00004167"/>
    </source>
</evidence>
<dbReference type="Gene3D" id="2.60.40.10">
    <property type="entry name" value="Immunoglobulins"/>
    <property type="match status" value="1"/>
</dbReference>
<dbReference type="InterPro" id="IPR025965">
    <property type="entry name" value="FlgD/Vpr_Ig-like"/>
</dbReference>
<evidence type="ECO:0000256" key="2">
    <source>
        <dbReference type="ARBA" id="ARBA00022692"/>
    </source>
</evidence>
<proteinExistence type="predicted"/>
<sequence length="795" mass="86417">EVSLSDIEPGTTVSVGPFEVTYQSNYAQWAHVYFSVTNGALPPDTLHARRLDLQGPVAPDSVAVTGRVGGTIDLTWTKALAWDEDAILGYKVYRTREGSGSPEEAYEGILRGHRYMSDTGLDPLTEYEYRIAAVDSGGNIGTLSTSVSAYAGPGMATGWPHAMLKASEASPLICELDRKTLAWGKPVREVIFCGERLYAYHGDGSEVVDGDQNRNTEGPFSAVHTSLDEFWAKPAAGDVDADGMTEIVAISFDDETISCWGPKGGEPDWTFDYEITTAWNSPTLADLDEDGTLEIIFIGGAKDHEGIYILDHDGTPYLAGNGQVLDLGDKYLYQCPAVGDVNGDDRLDIVMTTRGVGGNGGLHIIDGRTGNYLTGLEGGVTFESLGLKQSCQSSPTLADPSGSGKDLIYVLTPSRLWCFSYDEEALSVTWSSDFASSFSGDMQPEPVLGDIVDNFEFFGPEVALVDRQRQVDIPDGFPAAIQSLFGHTYGSCILANVDDHEAPEIVFGDDERHVHAYTYEGLPAVGFPIEFSGTMTKQSVAAWDVDNDGYQNLIVQARTVLDVAVYHLDGVEFKASENPWPMRYRDNFNSGRFSTEPPVAVQLIMEEAVVDPQGQVRLVWQSAEPVQYFRILRSGPEQPTPILVGEVPGQNGDGLRTYQFKDTPGAPGRYRYQFVVTLLSGQEEPGPEVTVLVPTRNNSLSFQPLGPSPIVVGNPTRVAFNLPGTGSVQVPTRLRVLDLEGRLVRTLVDEPLQAGGHALEWDGRDGQGRLVPAGLYLLRLDAVGRLLTRRAVLIR</sequence>
<dbReference type="InterPro" id="IPR028994">
    <property type="entry name" value="Integrin_alpha_N"/>
</dbReference>
<dbReference type="InterPro" id="IPR003961">
    <property type="entry name" value="FN3_dom"/>
</dbReference>
<dbReference type="InterPro" id="IPR013517">
    <property type="entry name" value="FG-GAP"/>
</dbReference>
<keyword evidence="5" id="KW-0472">Membrane</keyword>
<keyword evidence="3" id="KW-0732">Signal</keyword>
<keyword evidence="8" id="KW-1185">Reference proteome</keyword>
<dbReference type="Proteomes" id="UP001593833">
    <property type="component" value="Unassembled WGS sequence"/>
</dbReference>
<dbReference type="PANTHER" id="PTHR21419:SF23">
    <property type="entry name" value="PROTEIN DEFECTIVE IN EXINE FORMATION 1"/>
    <property type="match status" value="1"/>
</dbReference>
<dbReference type="InterPro" id="IPR013783">
    <property type="entry name" value="Ig-like_fold"/>
</dbReference>
<evidence type="ECO:0000313" key="8">
    <source>
        <dbReference type="Proteomes" id="UP001593833"/>
    </source>
</evidence>
<dbReference type="SUPFAM" id="SSF69318">
    <property type="entry name" value="Integrin alpha N-terminal domain"/>
    <property type="match status" value="1"/>
</dbReference>
<dbReference type="PANTHER" id="PTHR21419">
    <property type="match status" value="1"/>
</dbReference>
<keyword evidence="4" id="KW-1133">Transmembrane helix</keyword>
<feature type="non-terminal residue" evidence="7">
    <location>
        <position position="1"/>
    </location>
</feature>
<reference evidence="7 8" key="1">
    <citation type="submission" date="2024-09" db="EMBL/GenBank/DDBJ databases">
        <authorList>
            <person name="D'Angelo T."/>
        </authorList>
    </citation>
    <scope>NUCLEOTIDE SEQUENCE [LARGE SCALE GENOMIC DNA]</scope>
    <source>
        <strain evidence="7">SAG AM-320-E07</strain>
    </source>
</reference>
<protein>
    <submittedName>
        <fullName evidence="7">FG-GAP-like repeat-containing protein</fullName>
    </submittedName>
</protein>
<evidence type="ECO:0000256" key="4">
    <source>
        <dbReference type="ARBA" id="ARBA00022989"/>
    </source>
</evidence>
<evidence type="ECO:0000256" key="5">
    <source>
        <dbReference type="ARBA" id="ARBA00023136"/>
    </source>
</evidence>
<gene>
    <name evidence="7" type="ORF">ACFL6M_06990</name>
</gene>
<feature type="domain" description="Fibronectin type-III" evidence="6">
    <location>
        <begin position="58"/>
        <end position="154"/>
    </location>
</feature>
<dbReference type="PROSITE" id="PS50853">
    <property type="entry name" value="FN3"/>
    <property type="match status" value="1"/>
</dbReference>
<evidence type="ECO:0000259" key="6">
    <source>
        <dbReference type="PROSITE" id="PS50853"/>
    </source>
</evidence>
<keyword evidence="2" id="KW-0812">Transmembrane</keyword>
<dbReference type="EMBL" id="JBHPKH010000126">
    <property type="protein sequence ID" value="MFC1573329.1"/>
    <property type="molecule type" value="Genomic_DNA"/>
</dbReference>
<organism evidence="7 8">
    <name type="scientific">Eiseniibacteriota bacterium</name>
    <dbReference type="NCBI Taxonomy" id="2212470"/>
    <lineage>
        <taxon>Bacteria</taxon>
        <taxon>Candidatus Eiseniibacteriota</taxon>
    </lineage>
</organism>
<name>A0ABV6YLX4_UNCEI</name>